<evidence type="ECO:0000256" key="1">
    <source>
        <dbReference type="ARBA" id="ARBA00022723"/>
    </source>
</evidence>
<dbReference type="Proteomes" id="UP000184300">
    <property type="component" value="Unassembled WGS sequence"/>
</dbReference>
<evidence type="ECO:0000256" key="2">
    <source>
        <dbReference type="ARBA" id="ARBA00023015"/>
    </source>
</evidence>
<dbReference type="Pfam" id="PF04082">
    <property type="entry name" value="Fungal_trans"/>
    <property type="match status" value="1"/>
</dbReference>
<evidence type="ECO:0000256" key="5">
    <source>
        <dbReference type="ARBA" id="ARBA00023242"/>
    </source>
</evidence>
<dbReference type="AlphaFoldDB" id="A0A1L9VIT3"/>
<keyword evidence="1" id="KW-0479">Metal-binding</keyword>
<evidence type="ECO:0000256" key="4">
    <source>
        <dbReference type="ARBA" id="ARBA00023163"/>
    </source>
</evidence>
<dbReference type="GO" id="GO:0000981">
    <property type="term" value="F:DNA-binding transcription factor activity, RNA polymerase II-specific"/>
    <property type="evidence" value="ECO:0007669"/>
    <property type="project" value="InterPro"/>
</dbReference>
<keyword evidence="2" id="KW-0805">Transcription regulation</keyword>
<dbReference type="SMART" id="SM00906">
    <property type="entry name" value="Fungal_trans"/>
    <property type="match status" value="1"/>
</dbReference>
<reference evidence="10" key="1">
    <citation type="journal article" date="2017" name="Genome Biol.">
        <title>Comparative genomics reveals high biological diversity and specific adaptations in the industrially and medically important fungal genus Aspergillus.</title>
        <authorList>
            <person name="de Vries R.P."/>
            <person name="Riley R."/>
            <person name="Wiebenga A."/>
            <person name="Aguilar-Osorio G."/>
            <person name="Amillis S."/>
            <person name="Uchima C.A."/>
            <person name="Anderluh G."/>
            <person name="Asadollahi M."/>
            <person name="Askin M."/>
            <person name="Barry K."/>
            <person name="Battaglia E."/>
            <person name="Bayram O."/>
            <person name="Benocci T."/>
            <person name="Braus-Stromeyer S.A."/>
            <person name="Caldana C."/>
            <person name="Canovas D."/>
            <person name="Cerqueira G.C."/>
            <person name="Chen F."/>
            <person name="Chen W."/>
            <person name="Choi C."/>
            <person name="Clum A."/>
            <person name="Dos Santos R.A."/>
            <person name="Damasio A.R."/>
            <person name="Diallinas G."/>
            <person name="Emri T."/>
            <person name="Fekete E."/>
            <person name="Flipphi M."/>
            <person name="Freyberg S."/>
            <person name="Gallo A."/>
            <person name="Gournas C."/>
            <person name="Habgood R."/>
            <person name="Hainaut M."/>
            <person name="Harispe M.L."/>
            <person name="Henrissat B."/>
            <person name="Hilden K.S."/>
            <person name="Hope R."/>
            <person name="Hossain A."/>
            <person name="Karabika E."/>
            <person name="Karaffa L."/>
            <person name="Karanyi Z."/>
            <person name="Krasevec N."/>
            <person name="Kuo A."/>
            <person name="Kusch H."/>
            <person name="LaButti K."/>
            <person name="Lagendijk E.L."/>
            <person name="Lapidus A."/>
            <person name="Levasseur A."/>
            <person name="Lindquist E."/>
            <person name="Lipzen A."/>
            <person name="Logrieco A.F."/>
            <person name="MacCabe A."/>
            <person name="Maekelae M.R."/>
            <person name="Malavazi I."/>
            <person name="Melin P."/>
            <person name="Meyer V."/>
            <person name="Mielnichuk N."/>
            <person name="Miskei M."/>
            <person name="Molnar A.P."/>
            <person name="Mule G."/>
            <person name="Ngan C.Y."/>
            <person name="Orejas M."/>
            <person name="Orosz E."/>
            <person name="Ouedraogo J.P."/>
            <person name="Overkamp K.M."/>
            <person name="Park H.-S."/>
            <person name="Perrone G."/>
            <person name="Piumi F."/>
            <person name="Punt P.J."/>
            <person name="Ram A.F."/>
            <person name="Ramon A."/>
            <person name="Rauscher S."/>
            <person name="Record E."/>
            <person name="Riano-Pachon D.M."/>
            <person name="Robert V."/>
            <person name="Roehrig J."/>
            <person name="Ruller R."/>
            <person name="Salamov A."/>
            <person name="Salih N.S."/>
            <person name="Samson R.A."/>
            <person name="Sandor E."/>
            <person name="Sanguinetti M."/>
            <person name="Schuetze T."/>
            <person name="Sepcic K."/>
            <person name="Shelest E."/>
            <person name="Sherlock G."/>
            <person name="Sophianopoulou V."/>
            <person name="Squina F.M."/>
            <person name="Sun H."/>
            <person name="Susca A."/>
            <person name="Todd R.B."/>
            <person name="Tsang A."/>
            <person name="Unkles S.E."/>
            <person name="van de Wiele N."/>
            <person name="van Rossen-Uffink D."/>
            <person name="Oliveira J.V."/>
            <person name="Vesth T.C."/>
            <person name="Visser J."/>
            <person name="Yu J.-H."/>
            <person name="Zhou M."/>
            <person name="Andersen M.R."/>
            <person name="Archer D.B."/>
            <person name="Baker S.E."/>
            <person name="Benoit I."/>
            <person name="Brakhage A.A."/>
            <person name="Braus G.H."/>
            <person name="Fischer R."/>
            <person name="Frisvad J.C."/>
            <person name="Goldman G.H."/>
            <person name="Houbraken J."/>
            <person name="Oakley B."/>
            <person name="Pocsi I."/>
            <person name="Scazzocchio C."/>
            <person name="Seiboth B."/>
            <person name="vanKuyk P.A."/>
            <person name="Wortman J."/>
            <person name="Dyer P.S."/>
            <person name="Grigoriev I.V."/>
        </authorList>
    </citation>
    <scope>NUCLEOTIDE SEQUENCE [LARGE SCALE GENOMIC DNA]</scope>
    <source>
        <strain evidence="10">CBS 516.65</strain>
    </source>
</reference>
<evidence type="ECO:0000313" key="9">
    <source>
        <dbReference type="EMBL" id="OJJ83836.1"/>
    </source>
</evidence>
<dbReference type="SMART" id="SM00066">
    <property type="entry name" value="GAL4"/>
    <property type="match status" value="1"/>
</dbReference>
<feature type="compositionally biased region" description="Polar residues" evidence="6">
    <location>
        <begin position="158"/>
        <end position="172"/>
    </location>
</feature>
<dbReference type="GO" id="GO:0003677">
    <property type="term" value="F:DNA binding"/>
    <property type="evidence" value="ECO:0007669"/>
    <property type="project" value="UniProtKB-KW"/>
</dbReference>
<evidence type="ECO:0000313" key="10">
    <source>
        <dbReference type="Proteomes" id="UP000184300"/>
    </source>
</evidence>
<keyword evidence="7" id="KW-0472">Membrane</keyword>
<keyword evidence="10" id="KW-1185">Reference proteome</keyword>
<keyword evidence="7" id="KW-0812">Transmembrane</keyword>
<dbReference type="InterPro" id="IPR050987">
    <property type="entry name" value="AtrR-like"/>
</dbReference>
<dbReference type="VEuPathDB" id="FungiDB:ASPGLDRAFT_35847"/>
<sequence>MQNPTPGLGTAQDRRFVPKSAAPNIKGHEPLPRRRNALTCDMCHKKKTKCELEGSNTVCVQCMRRNTRCKYTTRREKRENLKRSQYVKELEERVRRTESLLKAAGLLDEEGAGQDELVDGEGDQPDSDSEHDNGRNEDISGTKNSGAITDNQPRRHLSTGQKSGSTTGNLDRSSCPPLGPKRPPTNRERKYSATGCSDLQHIPVLRADDREESRYYGRSSSMSILSRQGIEWIKEKTGDVKFLSFLTTDSDKDSPWDYWRPDVFHDLFSSQVFKPLPSRSEVFSLMKDYFRTLNRLFPLYHEESFMRLVEWQYTQQTCDDAARWASINIILSLAYEYRFSNSLKPERDKEKAWMYFKNAMSVFVELTLRRTDLLSIQALLGMALFLRGNSGTQSALPIITAAMRSCHRMGLHRDLPRPHFSPVEQEQRKRVFWIAYILDQSTCVRSGSAPTQHVDDFDVDLPSEEDDDYLVDNFQSFFRHLCRLTVIKGRICCKLNCTKALDNRSVGEIFQIIDELNTELEEWKRNGIFDLQLKMKPAGEDFLFGFATAGLRLVYYNLLIMVHRIPLIVHFIHARHIPPDRQKASDLRLIANQSATSATICLQAARDTLKLVNSLPWGDIAWIWSLLYYVFLAVITIFAHVIEDSRHPKAKEDVNLLNIASTFLGTLIPADGSCKYARFMAQMSANFERIAWANIERVERAGESLEYRASTSVTASPRLGHWHASGNESRSPCASHHVQCQDSGYVTSPASNVNMEMNIPRVENLPHSLAVPGHNNNDYHQPCQGMTDELPNMSPNYTTTTNTPAAPINTHFYTNPANNLFPTNPAPIPTQTQTPSTDTLPFSNPNPDHNPCTGTGTGTGTGPCVVPSPPNLWQIPLTADWEFNQFLNGMPSGILPGPGTGTDTDTATNTSAGYPFDLSTPGLGINPDPGPAVPQPPTLAPTMDTGNIMGYDYGTQAQAQAQAQAQMQNLNQGQNQSQGQQQHQLYQQFMDAQTPAQVIDNVIWFGGFAGF</sequence>
<keyword evidence="4" id="KW-0804">Transcription</keyword>
<dbReference type="PANTHER" id="PTHR46910">
    <property type="entry name" value="TRANSCRIPTION FACTOR PDR1"/>
    <property type="match status" value="1"/>
</dbReference>
<feature type="compositionally biased region" description="Polar residues" evidence="6">
    <location>
        <begin position="141"/>
        <end position="151"/>
    </location>
</feature>
<keyword evidence="3" id="KW-0238">DNA-binding</keyword>
<dbReference type="GO" id="GO:0008270">
    <property type="term" value="F:zinc ion binding"/>
    <property type="evidence" value="ECO:0007669"/>
    <property type="project" value="InterPro"/>
</dbReference>
<dbReference type="InterPro" id="IPR007219">
    <property type="entry name" value="XnlR_reg_dom"/>
</dbReference>
<evidence type="ECO:0000256" key="6">
    <source>
        <dbReference type="SAM" id="MobiDB-lite"/>
    </source>
</evidence>
<organism evidence="9 10">
    <name type="scientific">Aspergillus glaucus CBS 516.65</name>
    <dbReference type="NCBI Taxonomy" id="1160497"/>
    <lineage>
        <taxon>Eukaryota</taxon>
        <taxon>Fungi</taxon>
        <taxon>Dikarya</taxon>
        <taxon>Ascomycota</taxon>
        <taxon>Pezizomycotina</taxon>
        <taxon>Eurotiomycetes</taxon>
        <taxon>Eurotiomycetidae</taxon>
        <taxon>Eurotiales</taxon>
        <taxon>Aspergillaceae</taxon>
        <taxon>Aspergillus</taxon>
        <taxon>Aspergillus subgen. Aspergillus</taxon>
    </lineage>
</organism>
<accession>A0A1L9VIT3</accession>
<dbReference type="Gene3D" id="4.10.240.10">
    <property type="entry name" value="Zn(2)-C6 fungal-type DNA-binding domain"/>
    <property type="match status" value="1"/>
</dbReference>
<dbReference type="OrthoDB" id="2123952at2759"/>
<proteinExistence type="predicted"/>
<feature type="compositionally biased region" description="Acidic residues" evidence="6">
    <location>
        <begin position="107"/>
        <end position="127"/>
    </location>
</feature>
<evidence type="ECO:0000256" key="3">
    <source>
        <dbReference type="ARBA" id="ARBA00023125"/>
    </source>
</evidence>
<feature type="transmembrane region" description="Helical" evidence="7">
    <location>
        <begin position="621"/>
        <end position="642"/>
    </location>
</feature>
<feature type="region of interest" description="Disordered" evidence="6">
    <location>
        <begin position="105"/>
        <end position="194"/>
    </location>
</feature>
<dbReference type="PANTHER" id="PTHR46910:SF2">
    <property type="entry name" value="ZN(II)2CYS6 TRANSCRIPTION FACTOR (EUROFUNG)"/>
    <property type="match status" value="1"/>
</dbReference>
<dbReference type="RefSeq" id="XP_022400534.1">
    <property type="nucleotide sequence ID" value="XM_022544616.1"/>
</dbReference>
<dbReference type="PROSITE" id="PS00463">
    <property type="entry name" value="ZN2_CY6_FUNGAL_1"/>
    <property type="match status" value="1"/>
</dbReference>
<feature type="domain" description="Zn(2)-C6 fungal-type" evidence="8">
    <location>
        <begin position="39"/>
        <end position="71"/>
    </location>
</feature>
<dbReference type="STRING" id="1160497.A0A1L9VIT3"/>
<dbReference type="InterPro" id="IPR036864">
    <property type="entry name" value="Zn2-C6_fun-type_DNA-bd_sf"/>
</dbReference>
<dbReference type="CDD" id="cd00067">
    <property type="entry name" value="GAL4"/>
    <property type="match status" value="1"/>
</dbReference>
<dbReference type="PROSITE" id="PS50048">
    <property type="entry name" value="ZN2_CY6_FUNGAL_2"/>
    <property type="match status" value="1"/>
</dbReference>
<keyword evidence="5" id="KW-0539">Nucleus</keyword>
<feature type="compositionally biased region" description="Basic and acidic residues" evidence="6">
    <location>
        <begin position="128"/>
        <end position="140"/>
    </location>
</feature>
<evidence type="ECO:0000259" key="8">
    <source>
        <dbReference type="PROSITE" id="PS50048"/>
    </source>
</evidence>
<feature type="region of interest" description="Disordered" evidence="6">
    <location>
        <begin position="1"/>
        <end position="30"/>
    </location>
</feature>
<dbReference type="InterPro" id="IPR001138">
    <property type="entry name" value="Zn2Cys6_DnaBD"/>
</dbReference>
<dbReference type="GeneID" id="34460877"/>
<dbReference type="EMBL" id="KV878898">
    <property type="protein sequence ID" value="OJJ83836.1"/>
    <property type="molecule type" value="Genomic_DNA"/>
</dbReference>
<name>A0A1L9VIT3_ASPGL</name>
<gene>
    <name evidence="9" type="ORF">ASPGLDRAFT_35847</name>
</gene>
<keyword evidence="7" id="KW-1133">Transmembrane helix</keyword>
<protein>
    <recommendedName>
        <fullName evidence="8">Zn(2)-C6 fungal-type domain-containing protein</fullName>
    </recommendedName>
</protein>
<dbReference type="CDD" id="cd12148">
    <property type="entry name" value="fungal_TF_MHR"/>
    <property type="match status" value="1"/>
</dbReference>
<dbReference type="GO" id="GO:0006351">
    <property type="term" value="P:DNA-templated transcription"/>
    <property type="evidence" value="ECO:0007669"/>
    <property type="project" value="InterPro"/>
</dbReference>
<evidence type="ECO:0000256" key="7">
    <source>
        <dbReference type="SAM" id="Phobius"/>
    </source>
</evidence>
<dbReference type="SUPFAM" id="SSF57701">
    <property type="entry name" value="Zn2/Cys6 DNA-binding domain"/>
    <property type="match status" value="1"/>
</dbReference>